<feature type="compositionally biased region" description="Basic residues" evidence="1">
    <location>
        <begin position="105"/>
        <end position="115"/>
    </location>
</feature>
<organism evidence="3 4">
    <name type="scientific">Hymenobacter psychrotolerans DSM 18569</name>
    <dbReference type="NCBI Taxonomy" id="1121959"/>
    <lineage>
        <taxon>Bacteria</taxon>
        <taxon>Pseudomonadati</taxon>
        <taxon>Bacteroidota</taxon>
        <taxon>Cytophagia</taxon>
        <taxon>Cytophagales</taxon>
        <taxon>Hymenobacteraceae</taxon>
        <taxon>Hymenobacter</taxon>
    </lineage>
</organism>
<dbReference type="PANTHER" id="PTHR46637:SF1">
    <property type="entry name" value="BLL5188 PROTEIN"/>
    <property type="match status" value="1"/>
</dbReference>
<sequence>MNKDRTLLTDAQWARLAPLLPGQAHTRGVTAADTRLFVEAVLWRMRCGVSWRDLPERFGSWSTVFARFSRWKKSGVWTRALAALQDEAALHTLMVDATTVRAHQHAAGARKKTGRKPSAVRAAASARSYT</sequence>
<evidence type="ECO:0000259" key="2">
    <source>
        <dbReference type="Pfam" id="PF13340"/>
    </source>
</evidence>
<feature type="region of interest" description="Disordered" evidence="1">
    <location>
        <begin position="105"/>
        <end position="130"/>
    </location>
</feature>
<dbReference type="PANTHER" id="PTHR46637">
    <property type="entry name" value="TIS1421-TRANSPOSASE PROTEIN A"/>
    <property type="match status" value="1"/>
</dbReference>
<accession>A0A1M7D1X0</accession>
<dbReference type="NCBIfam" id="NF033580">
    <property type="entry name" value="transpos_IS5_3"/>
    <property type="match status" value="1"/>
</dbReference>
<reference evidence="4" key="1">
    <citation type="submission" date="2016-11" db="EMBL/GenBank/DDBJ databases">
        <authorList>
            <person name="Varghese N."/>
            <person name="Submissions S."/>
        </authorList>
    </citation>
    <scope>NUCLEOTIDE SEQUENCE [LARGE SCALE GENOMIC DNA]</scope>
    <source>
        <strain evidence="4">DSM 18569</strain>
    </source>
</reference>
<evidence type="ECO:0000256" key="1">
    <source>
        <dbReference type="SAM" id="MobiDB-lite"/>
    </source>
</evidence>
<gene>
    <name evidence="3" type="ORF">SAMN02746009_03274</name>
</gene>
<protein>
    <submittedName>
        <fullName evidence="3">Transposase</fullName>
    </submittedName>
</protein>
<proteinExistence type="predicted"/>
<dbReference type="InterPro" id="IPR052909">
    <property type="entry name" value="Transposase_6_like"/>
</dbReference>
<feature type="compositionally biased region" description="Low complexity" evidence="1">
    <location>
        <begin position="119"/>
        <end position="130"/>
    </location>
</feature>
<evidence type="ECO:0000313" key="3">
    <source>
        <dbReference type="EMBL" id="SHL73454.1"/>
    </source>
</evidence>
<dbReference type="EMBL" id="FRAS01000020">
    <property type="protein sequence ID" value="SHL73454.1"/>
    <property type="molecule type" value="Genomic_DNA"/>
</dbReference>
<name>A0A1M7D1X0_9BACT</name>
<evidence type="ECO:0000313" key="4">
    <source>
        <dbReference type="Proteomes" id="UP000183947"/>
    </source>
</evidence>
<dbReference type="Pfam" id="PF13340">
    <property type="entry name" value="DUF4096"/>
    <property type="match status" value="1"/>
</dbReference>
<dbReference type="STRING" id="1121959.SAMN02746009_03274"/>
<dbReference type="AlphaFoldDB" id="A0A1M7D1X0"/>
<dbReference type="InterPro" id="IPR025161">
    <property type="entry name" value="IS402-like_dom"/>
</dbReference>
<dbReference type="Proteomes" id="UP000183947">
    <property type="component" value="Unassembled WGS sequence"/>
</dbReference>
<keyword evidence="4" id="KW-1185">Reference proteome</keyword>
<feature type="domain" description="Insertion element IS402-like" evidence="2">
    <location>
        <begin position="8"/>
        <end position="79"/>
    </location>
</feature>